<keyword evidence="4" id="KW-0408">Iron</keyword>
<dbReference type="Gene3D" id="1.20.120.520">
    <property type="entry name" value="nmb1532 protein domain like"/>
    <property type="match status" value="1"/>
</dbReference>
<dbReference type="PANTHER" id="PTHR36438">
    <property type="entry name" value="IRON-SULFUR CLUSTER REPAIR PROTEIN YTFE"/>
    <property type="match status" value="1"/>
</dbReference>
<evidence type="ECO:0000256" key="3">
    <source>
        <dbReference type="ARBA" id="ARBA00022723"/>
    </source>
</evidence>
<protein>
    <submittedName>
        <fullName evidence="6">Iron-sulfur cluster repair protein ScdA</fullName>
    </submittedName>
</protein>
<reference evidence="6" key="1">
    <citation type="submission" date="2021-04" db="EMBL/GenBank/DDBJ databases">
        <authorList>
            <person name="Rodrigo-Torres L."/>
            <person name="Arahal R. D."/>
            <person name="Lucena T."/>
        </authorList>
    </citation>
    <scope>NUCLEOTIDE SEQUENCE</scope>
    <source>
        <strain evidence="6">AS29M-1</strain>
    </source>
</reference>
<keyword evidence="7" id="KW-1185">Reference proteome</keyword>
<evidence type="ECO:0000256" key="4">
    <source>
        <dbReference type="ARBA" id="ARBA00023004"/>
    </source>
</evidence>
<feature type="domain" description="Hemerythrin-like" evidence="5">
    <location>
        <begin position="81"/>
        <end position="232"/>
    </location>
</feature>
<dbReference type="PANTHER" id="PTHR36438:SF1">
    <property type="entry name" value="IRON-SULFUR CLUSTER REPAIR PROTEIN YTFE"/>
    <property type="match status" value="1"/>
</dbReference>
<evidence type="ECO:0000313" key="7">
    <source>
        <dbReference type="Proteomes" id="UP000683507"/>
    </source>
</evidence>
<dbReference type="Pfam" id="PF04405">
    <property type="entry name" value="ScdA_N"/>
    <property type="match status" value="1"/>
</dbReference>
<evidence type="ECO:0000259" key="5">
    <source>
        <dbReference type="Pfam" id="PF01814"/>
    </source>
</evidence>
<keyword evidence="3" id="KW-0479">Metal-binding</keyword>
<organism evidence="6 7">
    <name type="scientific">Parvicella tangerina</name>
    <dbReference type="NCBI Taxonomy" id="2829795"/>
    <lineage>
        <taxon>Bacteria</taxon>
        <taxon>Pseudomonadati</taxon>
        <taxon>Bacteroidota</taxon>
        <taxon>Flavobacteriia</taxon>
        <taxon>Flavobacteriales</taxon>
        <taxon>Parvicellaceae</taxon>
        <taxon>Parvicella</taxon>
    </lineage>
</organism>
<dbReference type="EMBL" id="OU015584">
    <property type="protein sequence ID" value="CAG5080476.1"/>
    <property type="molecule type" value="Genomic_DNA"/>
</dbReference>
<dbReference type="GO" id="GO:0005737">
    <property type="term" value="C:cytoplasm"/>
    <property type="evidence" value="ECO:0007669"/>
    <property type="project" value="UniProtKB-SubCell"/>
</dbReference>
<name>A0A916JL88_9FLAO</name>
<dbReference type="GO" id="GO:0046872">
    <property type="term" value="F:metal ion binding"/>
    <property type="evidence" value="ECO:0007669"/>
    <property type="project" value="UniProtKB-KW"/>
</dbReference>
<dbReference type="NCBIfam" id="TIGR03652">
    <property type="entry name" value="FeS_repair_RIC"/>
    <property type="match status" value="1"/>
</dbReference>
<evidence type="ECO:0000313" key="6">
    <source>
        <dbReference type="EMBL" id="CAG5080476.1"/>
    </source>
</evidence>
<evidence type="ECO:0000256" key="1">
    <source>
        <dbReference type="ARBA" id="ARBA00004496"/>
    </source>
</evidence>
<dbReference type="RefSeq" id="WP_258541534.1">
    <property type="nucleotide sequence ID" value="NZ_OU015584.1"/>
</dbReference>
<proteinExistence type="predicted"/>
<keyword evidence="2" id="KW-0963">Cytoplasm</keyword>
<dbReference type="InterPro" id="IPR012312">
    <property type="entry name" value="Hemerythrin-like"/>
</dbReference>
<dbReference type="AlphaFoldDB" id="A0A916JL88"/>
<evidence type="ECO:0000256" key="2">
    <source>
        <dbReference type="ARBA" id="ARBA00022490"/>
    </source>
</evidence>
<gene>
    <name evidence="6" type="primary">scdA</name>
    <name evidence="6" type="ORF">CRYO30217_01332</name>
</gene>
<accession>A0A916JL88</accession>
<dbReference type="KEGG" id="ptan:CRYO30217_01332"/>
<dbReference type="InterPro" id="IPR019903">
    <property type="entry name" value="RIC_family"/>
</dbReference>
<dbReference type="Pfam" id="PF01814">
    <property type="entry name" value="Hemerythrin"/>
    <property type="match status" value="1"/>
</dbReference>
<comment type="subcellular location">
    <subcellularLocation>
        <location evidence="1">Cytoplasm</location>
    </subcellularLocation>
</comment>
<dbReference type="Proteomes" id="UP000683507">
    <property type="component" value="Chromosome"/>
</dbReference>
<sequence length="245" mass="28360">MTELTENTSLGEIVTFDYRIGKILEQYNIDYCCKGNRSLREACEAIAYDPNELLIEINAVLGMQTSESINYSDLKLNELADHIVKHHHTYVEQKSNEILPLLEKVRNVHGKKHPELQQVYSLFKEGVQELAKHMKKEELILFPFIGKMIKAAHGEIDQFIISTNAVKSPIDQMMDEHNTEGERFQKINELTNTYTPPEDACNTYIRTYSLLSEFEKDLHLHIHLENNILFPKSLILQQSLDKSNE</sequence>